<feature type="binding site" evidence="6">
    <location>
        <position position="63"/>
    </location>
    <ligand>
        <name>FMN</name>
        <dbReference type="ChEBI" id="CHEBI:58210"/>
    </ligand>
</feature>
<keyword evidence="4 8" id="KW-0503">Monooxygenase</keyword>
<dbReference type="SUPFAM" id="SSF51679">
    <property type="entry name" value="Bacterial luciferase-like"/>
    <property type="match status" value="1"/>
</dbReference>
<evidence type="ECO:0000256" key="5">
    <source>
        <dbReference type="ARBA" id="ARBA00033748"/>
    </source>
</evidence>
<dbReference type="GO" id="GO:0004497">
    <property type="term" value="F:monooxygenase activity"/>
    <property type="evidence" value="ECO:0007669"/>
    <property type="project" value="UniProtKB-KW"/>
</dbReference>
<evidence type="ECO:0000256" key="3">
    <source>
        <dbReference type="ARBA" id="ARBA00023002"/>
    </source>
</evidence>
<feature type="binding site" evidence="6">
    <location>
        <position position="163"/>
    </location>
    <ligand>
        <name>FMN</name>
        <dbReference type="ChEBI" id="CHEBI:58210"/>
    </ligand>
</feature>
<keyword evidence="2 6" id="KW-0288">FMN</keyword>
<evidence type="ECO:0000256" key="6">
    <source>
        <dbReference type="PIRSR" id="PIRSR000337-1"/>
    </source>
</evidence>
<evidence type="ECO:0000256" key="1">
    <source>
        <dbReference type="ARBA" id="ARBA00022630"/>
    </source>
</evidence>
<dbReference type="GO" id="GO:0016705">
    <property type="term" value="F:oxidoreductase activity, acting on paired donors, with incorporation or reduction of molecular oxygen"/>
    <property type="evidence" value="ECO:0007669"/>
    <property type="project" value="InterPro"/>
</dbReference>
<keyword evidence="1 6" id="KW-0285">Flavoprotein</keyword>
<organism evidence="8 9">
    <name type="scientific">Mycolicibacterium madagascariense</name>
    <dbReference type="NCBI Taxonomy" id="212765"/>
    <lineage>
        <taxon>Bacteria</taxon>
        <taxon>Bacillati</taxon>
        <taxon>Actinomycetota</taxon>
        <taxon>Actinomycetes</taxon>
        <taxon>Mycobacteriales</taxon>
        <taxon>Mycobacteriaceae</taxon>
        <taxon>Mycolicibacterium</taxon>
    </lineage>
</organism>
<feature type="domain" description="Luciferase-like" evidence="7">
    <location>
        <begin position="32"/>
        <end position="394"/>
    </location>
</feature>
<reference evidence="8 9" key="1">
    <citation type="journal article" date="2019" name="Emerg. Microbes Infect.">
        <title>Comprehensive subspecies identification of 175 nontuberculous mycobacteria species based on 7547 genomic profiles.</title>
        <authorList>
            <person name="Matsumoto Y."/>
            <person name="Kinjo T."/>
            <person name="Motooka D."/>
            <person name="Nabeya D."/>
            <person name="Jung N."/>
            <person name="Uechi K."/>
            <person name="Horii T."/>
            <person name="Iida T."/>
            <person name="Fujita J."/>
            <person name="Nakamura S."/>
        </authorList>
    </citation>
    <scope>NUCLEOTIDE SEQUENCE [LARGE SCALE GENOMIC DNA]</scope>
    <source>
        <strain evidence="8 9">JCM 13574</strain>
    </source>
</reference>
<dbReference type="PIRSF" id="PIRSF000337">
    <property type="entry name" value="NTA_MOA"/>
    <property type="match status" value="1"/>
</dbReference>
<proteinExistence type="inferred from homology"/>
<keyword evidence="3" id="KW-0560">Oxidoreductase</keyword>
<feature type="binding site" evidence="6">
    <location>
        <position position="109"/>
    </location>
    <ligand>
        <name>FMN</name>
        <dbReference type="ChEBI" id="CHEBI:58210"/>
    </ligand>
</feature>
<dbReference type="PANTHER" id="PTHR30011:SF16">
    <property type="entry name" value="C2H2 FINGER DOMAIN TRANSCRIPTION FACTOR (EUROFUNG)-RELATED"/>
    <property type="match status" value="1"/>
</dbReference>
<dbReference type="AlphaFoldDB" id="A0A7I7XJG9"/>
<keyword evidence="9" id="KW-1185">Reference proteome</keyword>
<dbReference type="InterPro" id="IPR036661">
    <property type="entry name" value="Luciferase-like_sf"/>
</dbReference>
<dbReference type="Pfam" id="PF00296">
    <property type="entry name" value="Bac_luciferase"/>
    <property type="match status" value="1"/>
</dbReference>
<dbReference type="NCBIfam" id="TIGR03860">
    <property type="entry name" value="FMN_nitrolo"/>
    <property type="match status" value="1"/>
</dbReference>
<dbReference type="Proteomes" id="UP000466517">
    <property type="component" value="Chromosome"/>
</dbReference>
<dbReference type="EMBL" id="AP022610">
    <property type="protein sequence ID" value="BBZ29366.1"/>
    <property type="molecule type" value="Genomic_DNA"/>
</dbReference>
<dbReference type="InterPro" id="IPR016215">
    <property type="entry name" value="NTA_MOA"/>
</dbReference>
<name>A0A7I7XJG9_9MYCO</name>
<evidence type="ECO:0000313" key="8">
    <source>
        <dbReference type="EMBL" id="BBZ29366.1"/>
    </source>
</evidence>
<dbReference type="KEGG" id="mmag:MMAD_36610"/>
<sequence length="476" mass="52342">MPKPAQDRPLYFSAFVMNTPSHVIHGLWRDPQADNHEINSLKHWVDLARFLDQAGYDQMFFADVTGLRSPWNGSYRLVAEQGMQIPTNDPSVLISALATATQHLGLVYTSSIAQSLPFDFARRISSLDHYTDGRVGWNIVTSFSDNTYRNFGHDRLVEHDLRYEIAQEYVDVAYKLWEGSWDDDALRADKEAGVYADPTKIHKINHVGTHYSVEGPHFVTPSPQRTPVLFQAGASPVGQRFSARNAEGVFISSPNPESARGLIGETRALAAEYGRDPYDVKFFQGLSLIVGRTSEEAREKEARMEELVSLEGVLCHILGDAGVDAGALPLDTRLSDLGEVQGVQGWARFAGEAAGTTDPTIADLGRAFERSSRIVGSPEEVADKLEEWRDAGIDGVNVFHAVRPGTFSDIAENLFPELRKRGLLTVDKSGTLRHKLSGGGADRLPATHPAAQYRGAFTDTSLADEISQPLSVPARV</sequence>
<evidence type="ECO:0000256" key="2">
    <source>
        <dbReference type="ARBA" id="ARBA00022643"/>
    </source>
</evidence>
<dbReference type="Gene3D" id="3.20.20.30">
    <property type="entry name" value="Luciferase-like domain"/>
    <property type="match status" value="1"/>
</dbReference>
<feature type="binding site" evidence="6">
    <location>
        <position position="159"/>
    </location>
    <ligand>
        <name>FMN</name>
        <dbReference type="ChEBI" id="CHEBI:58210"/>
    </ligand>
</feature>
<accession>A0A7I7XJG9</accession>
<dbReference type="InterPro" id="IPR011251">
    <property type="entry name" value="Luciferase-like_dom"/>
</dbReference>
<feature type="binding site" evidence="6">
    <location>
        <position position="235"/>
    </location>
    <ligand>
        <name>FMN</name>
        <dbReference type="ChEBI" id="CHEBI:58210"/>
    </ligand>
</feature>
<gene>
    <name evidence="8" type="ORF">MMAD_36610</name>
</gene>
<evidence type="ECO:0000256" key="4">
    <source>
        <dbReference type="ARBA" id="ARBA00023033"/>
    </source>
</evidence>
<protein>
    <submittedName>
        <fullName evidence="8">Monooxygenase</fullName>
    </submittedName>
</protein>
<comment type="similarity">
    <text evidence="5">Belongs to the NtaA/SnaA/DszA monooxygenase family.</text>
</comment>
<evidence type="ECO:0000259" key="7">
    <source>
        <dbReference type="Pfam" id="PF00296"/>
    </source>
</evidence>
<evidence type="ECO:0000313" key="9">
    <source>
        <dbReference type="Proteomes" id="UP000466517"/>
    </source>
</evidence>
<dbReference type="PANTHER" id="PTHR30011">
    <property type="entry name" value="ALKANESULFONATE MONOOXYGENASE-RELATED"/>
    <property type="match status" value="1"/>
</dbReference>
<dbReference type="InterPro" id="IPR051260">
    <property type="entry name" value="Diverse_substr_monoxygenases"/>
</dbReference>